<dbReference type="EMBL" id="FNAY01000030">
    <property type="protein sequence ID" value="SDG10878.1"/>
    <property type="molecule type" value="Genomic_DNA"/>
</dbReference>
<dbReference type="AlphaFoldDB" id="A0A1G7RJC8"/>
<dbReference type="PROSITE" id="PS51257">
    <property type="entry name" value="PROKAR_LIPOPROTEIN"/>
    <property type="match status" value="1"/>
</dbReference>
<evidence type="ECO:0000313" key="1">
    <source>
        <dbReference type="EMBL" id="SDG10878.1"/>
    </source>
</evidence>
<reference evidence="1 2" key="1">
    <citation type="submission" date="2016-10" db="EMBL/GenBank/DDBJ databases">
        <authorList>
            <person name="de Groot N.N."/>
        </authorList>
    </citation>
    <scope>NUCLEOTIDE SEQUENCE [LARGE SCALE GENOMIC DNA]</scope>
    <source>
        <strain evidence="2">DSM 938 / 37b4</strain>
    </source>
</reference>
<dbReference type="Proteomes" id="UP000183812">
    <property type="component" value="Unassembled WGS sequence"/>
</dbReference>
<sequence>MKTIRSVAVSLTACVALCACEPVQTLQEYRPVVDPAKIRPAKFEADLEHCRSIALKVEAEYKQRQEKEMQQQLVAGILLGALVGAAAGNHTGYQGDYIAAGAATGAIAAAGSGDYSDDLVTYGPRRVVDRCMTDRGYKILTDPGRA</sequence>
<protein>
    <recommendedName>
        <fullName evidence="3">Glycine zipper family protein</fullName>
    </recommendedName>
</protein>
<evidence type="ECO:0008006" key="3">
    <source>
        <dbReference type="Google" id="ProtNLM"/>
    </source>
</evidence>
<accession>A0A1G7RJC8</accession>
<gene>
    <name evidence="1" type="ORF">SAMN04244550_03434</name>
</gene>
<name>A0A1G7RJC8_RHOCA</name>
<proteinExistence type="predicted"/>
<organism evidence="1 2">
    <name type="scientific">Rhodobacter capsulatus</name>
    <name type="common">Rhodopseudomonas capsulata</name>
    <dbReference type="NCBI Taxonomy" id="1061"/>
    <lineage>
        <taxon>Bacteria</taxon>
        <taxon>Pseudomonadati</taxon>
        <taxon>Pseudomonadota</taxon>
        <taxon>Alphaproteobacteria</taxon>
        <taxon>Rhodobacterales</taxon>
        <taxon>Rhodobacter group</taxon>
        <taxon>Rhodobacter</taxon>
    </lineage>
</organism>
<evidence type="ECO:0000313" key="2">
    <source>
        <dbReference type="Proteomes" id="UP000183812"/>
    </source>
</evidence>